<feature type="compositionally biased region" description="Basic and acidic residues" evidence="9">
    <location>
        <begin position="44"/>
        <end position="53"/>
    </location>
</feature>
<proteinExistence type="inferred from homology"/>
<dbReference type="EMBL" id="CP017556">
    <property type="protein sequence ID" value="AOW04264.1"/>
    <property type="molecule type" value="Genomic_DNA"/>
</dbReference>
<comment type="similarity">
    <text evidence="2 8">Belongs to the major facilitator superfamily. Proton-dependent oligopeptide transporter (POT/PTR) (TC 2.A.17) family.</text>
</comment>
<name>A0A1D8NF56_YARLL</name>
<evidence type="ECO:0000313" key="12">
    <source>
        <dbReference type="Proteomes" id="UP000182444"/>
    </source>
</evidence>
<evidence type="ECO:0000256" key="6">
    <source>
        <dbReference type="ARBA" id="ARBA00022989"/>
    </source>
</evidence>
<reference evidence="11 12" key="1">
    <citation type="journal article" date="2016" name="PLoS ONE">
        <title>Sequence Assembly of Yarrowia lipolytica Strain W29/CLIB89 Shows Transposable Element Diversity.</title>
        <authorList>
            <person name="Magnan C."/>
            <person name="Yu J."/>
            <person name="Chang I."/>
            <person name="Jahn E."/>
            <person name="Kanomata Y."/>
            <person name="Wu J."/>
            <person name="Zeller M."/>
            <person name="Oakes M."/>
            <person name="Baldi P."/>
            <person name="Sandmeyer S."/>
        </authorList>
    </citation>
    <scope>NUCLEOTIDE SEQUENCE [LARGE SCALE GENOMIC DNA]</scope>
    <source>
        <strain evidence="12">CLIB89(W29)</strain>
    </source>
</reference>
<dbReference type="GeneID" id="2911123"/>
<dbReference type="Proteomes" id="UP000182444">
    <property type="component" value="Chromosome 1D"/>
</dbReference>
<feature type="transmembrane region" description="Helical" evidence="10">
    <location>
        <begin position="167"/>
        <end position="188"/>
    </location>
</feature>
<keyword evidence="3 8" id="KW-0813">Transport</keyword>
<protein>
    <recommendedName>
        <fullName evidence="13">Peptide transporter PTR2</fullName>
    </recommendedName>
</protein>
<keyword evidence="5" id="KW-0571">Peptide transport</keyword>
<dbReference type="GO" id="GO:0071916">
    <property type="term" value="F:dipeptide transmembrane transporter activity"/>
    <property type="evidence" value="ECO:0007669"/>
    <property type="project" value="UniProtKB-ARBA"/>
</dbReference>
<comment type="subcellular location">
    <subcellularLocation>
        <location evidence="1 8">Membrane</location>
        <topology evidence="1 8">Multi-pass membrane protein</topology>
    </subcellularLocation>
</comment>
<dbReference type="Pfam" id="PF00854">
    <property type="entry name" value="PTR2"/>
    <property type="match status" value="2"/>
</dbReference>
<dbReference type="eggNOG" id="KOG1237">
    <property type="taxonomic scope" value="Eukaryota"/>
</dbReference>
<evidence type="ECO:0000256" key="5">
    <source>
        <dbReference type="ARBA" id="ARBA00022856"/>
    </source>
</evidence>
<dbReference type="PROSITE" id="PS01023">
    <property type="entry name" value="PTR2_2"/>
    <property type="match status" value="1"/>
</dbReference>
<feature type="transmembrane region" description="Helical" evidence="10">
    <location>
        <begin position="422"/>
        <end position="442"/>
    </location>
</feature>
<dbReference type="PANTHER" id="PTHR11654">
    <property type="entry name" value="OLIGOPEPTIDE TRANSPORTER-RELATED"/>
    <property type="match status" value="1"/>
</dbReference>
<evidence type="ECO:0000256" key="8">
    <source>
        <dbReference type="RuleBase" id="RU003755"/>
    </source>
</evidence>
<dbReference type="InterPro" id="IPR000109">
    <property type="entry name" value="POT_fam"/>
</dbReference>
<evidence type="ECO:0008006" key="13">
    <source>
        <dbReference type="Google" id="ProtNLM"/>
    </source>
</evidence>
<keyword evidence="5" id="KW-0653">Protein transport</keyword>
<dbReference type="GO" id="GO:0005886">
    <property type="term" value="C:plasma membrane"/>
    <property type="evidence" value="ECO:0007669"/>
    <property type="project" value="UniProtKB-ARBA"/>
</dbReference>
<evidence type="ECO:0000256" key="3">
    <source>
        <dbReference type="ARBA" id="ARBA00022448"/>
    </source>
</evidence>
<feature type="transmembrane region" description="Helical" evidence="10">
    <location>
        <begin position="454"/>
        <end position="477"/>
    </location>
</feature>
<sequence>MFIRGLFSESAVYLHSIIVTMAFGEPRHSQELQTAMKPSPSTRSVEKKTSGIDPSIDKDEGLVEYSEVVIGGYSETWSGYSDEYNRAGLRIATDEDCHTLRKVAAPITGMTYMLSLVEFAERGSYYGLTNVISNFVQFPLPKGGNGWGATPRGSQLTAGALDQGLQVATALTLVLNFLSYLTPLLGAYLADSKYGRFRTIWAGTVICGIGHTVIVIAAIPGVLEHQKASLGVFIVGLIIFAFGTGLFKPNLLPLLLEQYREDDNWVKRLPSGEEVVIDKESTLQRMTLVYYWSINVGAFLGLGTSYAEKRIGFWLAFLVPTILYFFLPFFLFLIQNRVYKIPPTEDSIIAGFFGVMYQTILRKPSTYPDKFVADVWSTLKASRFFLFFPIYFLNDTGIGALSNSQGSSMITNGVPNDLLNNFNPITIIVAIPMVNYGLYPLLRRYKINFRASLRIFLGFILGACSPMIGAILQWRIYETSPCGYHATGCNKGVAPITIWWQVFPYVCTALSGIFATITSYELAYSLAPTHMRSIVMSLLLFMSAFSTAIATGITPALRDPYLIWPFVGLSAGGGAFAVAFLCCYWRLGEGQKLSV</sequence>
<evidence type="ECO:0000256" key="7">
    <source>
        <dbReference type="ARBA" id="ARBA00023136"/>
    </source>
</evidence>
<organism evidence="11 12">
    <name type="scientific">Yarrowia lipolytica</name>
    <name type="common">Candida lipolytica</name>
    <dbReference type="NCBI Taxonomy" id="4952"/>
    <lineage>
        <taxon>Eukaryota</taxon>
        <taxon>Fungi</taxon>
        <taxon>Dikarya</taxon>
        <taxon>Ascomycota</taxon>
        <taxon>Saccharomycotina</taxon>
        <taxon>Dipodascomycetes</taxon>
        <taxon>Dipodascales</taxon>
        <taxon>Dipodascales incertae sedis</taxon>
        <taxon>Yarrowia</taxon>
    </lineage>
</organism>
<dbReference type="VEuPathDB" id="FungiDB:YALI1_D23237g"/>
<feature type="transmembrane region" description="Helical" evidence="10">
    <location>
        <begin position="534"/>
        <end position="557"/>
    </location>
</feature>
<evidence type="ECO:0000256" key="1">
    <source>
        <dbReference type="ARBA" id="ARBA00004141"/>
    </source>
</evidence>
<feature type="transmembrane region" description="Helical" evidence="10">
    <location>
        <begin position="313"/>
        <end position="334"/>
    </location>
</feature>
<evidence type="ECO:0000256" key="10">
    <source>
        <dbReference type="SAM" id="Phobius"/>
    </source>
</evidence>
<dbReference type="Gene3D" id="1.20.1250.20">
    <property type="entry name" value="MFS general substrate transporter like domains"/>
    <property type="match status" value="1"/>
</dbReference>
<feature type="transmembrane region" description="Helical" evidence="10">
    <location>
        <begin position="228"/>
        <end position="247"/>
    </location>
</feature>
<dbReference type="VEuPathDB" id="FungiDB:YALI0_D18568g"/>
<feature type="transmembrane region" description="Helical" evidence="10">
    <location>
        <begin position="497"/>
        <end position="522"/>
    </location>
</feature>
<dbReference type="AlphaFoldDB" id="A0A1D8NF56"/>
<feature type="transmembrane region" description="Helical" evidence="10">
    <location>
        <begin position="563"/>
        <end position="587"/>
    </location>
</feature>
<keyword evidence="4 8" id="KW-0812">Transmembrane</keyword>
<evidence type="ECO:0000256" key="4">
    <source>
        <dbReference type="ARBA" id="ARBA00022692"/>
    </source>
</evidence>
<dbReference type="InterPro" id="IPR018456">
    <property type="entry name" value="PTR2_symporter_CS"/>
</dbReference>
<gene>
    <name evidence="11" type="ORF">YALI1_D23237g</name>
</gene>
<evidence type="ECO:0000256" key="9">
    <source>
        <dbReference type="SAM" id="MobiDB-lite"/>
    </source>
</evidence>
<dbReference type="InterPro" id="IPR036259">
    <property type="entry name" value="MFS_trans_sf"/>
</dbReference>
<keyword evidence="6 10" id="KW-1133">Transmembrane helix</keyword>
<accession>A0A1D8NF56</accession>
<keyword evidence="7 10" id="KW-0472">Membrane</keyword>
<feature type="transmembrane region" description="Helical" evidence="10">
    <location>
        <begin position="200"/>
        <end position="222"/>
    </location>
</feature>
<dbReference type="FunFam" id="1.20.1250.20:FF:000085">
    <property type="entry name" value="MFS peptide transporter Ptr2"/>
    <property type="match status" value="1"/>
</dbReference>
<evidence type="ECO:0000313" key="11">
    <source>
        <dbReference type="EMBL" id="AOW04264.1"/>
    </source>
</evidence>
<feature type="transmembrane region" description="Helical" evidence="10">
    <location>
        <begin position="288"/>
        <end position="307"/>
    </location>
</feature>
<evidence type="ECO:0000256" key="2">
    <source>
        <dbReference type="ARBA" id="ARBA00005982"/>
    </source>
</evidence>
<dbReference type="KEGG" id="yli:2911123"/>
<dbReference type="SUPFAM" id="SSF103473">
    <property type="entry name" value="MFS general substrate transporter"/>
    <property type="match status" value="1"/>
</dbReference>
<dbReference type="RefSeq" id="XP_502992.3">
    <property type="nucleotide sequence ID" value="XM_502992.3"/>
</dbReference>
<feature type="region of interest" description="Disordered" evidence="9">
    <location>
        <begin position="29"/>
        <end position="53"/>
    </location>
</feature>
<feature type="transmembrane region" description="Helical" evidence="10">
    <location>
        <begin position="384"/>
        <end position="402"/>
    </location>
</feature>